<dbReference type="InterPro" id="IPR012336">
    <property type="entry name" value="Thioredoxin-like_fold"/>
</dbReference>
<dbReference type="EMBL" id="JBHTLU010000015">
    <property type="protein sequence ID" value="MFD1221266.1"/>
    <property type="molecule type" value="Genomic_DNA"/>
</dbReference>
<keyword evidence="9" id="KW-1185">Reference proteome</keyword>
<dbReference type="PANTHER" id="PTHR13887:SF14">
    <property type="entry name" value="DISULFIDE BOND FORMATION PROTEIN D"/>
    <property type="match status" value="1"/>
</dbReference>
<dbReference type="InterPro" id="IPR036249">
    <property type="entry name" value="Thioredoxin-like_sf"/>
</dbReference>
<feature type="transmembrane region" description="Helical" evidence="6">
    <location>
        <begin position="27"/>
        <end position="47"/>
    </location>
</feature>
<dbReference type="PANTHER" id="PTHR13887">
    <property type="entry name" value="GLUTATHIONE S-TRANSFERASE KAPPA"/>
    <property type="match status" value="1"/>
</dbReference>
<dbReference type="Proteomes" id="UP001597180">
    <property type="component" value="Unassembled WGS sequence"/>
</dbReference>
<evidence type="ECO:0000256" key="4">
    <source>
        <dbReference type="ARBA" id="ARBA00023157"/>
    </source>
</evidence>
<evidence type="ECO:0000256" key="1">
    <source>
        <dbReference type="ARBA" id="ARBA00005791"/>
    </source>
</evidence>
<keyword evidence="3" id="KW-0560">Oxidoreductase</keyword>
<keyword evidence="6" id="KW-0472">Membrane</keyword>
<comment type="caution">
    <text evidence="8">The sequence shown here is derived from an EMBL/GenBank/DDBJ whole genome shotgun (WGS) entry which is preliminary data.</text>
</comment>
<evidence type="ECO:0000256" key="5">
    <source>
        <dbReference type="ARBA" id="ARBA00023284"/>
    </source>
</evidence>
<keyword evidence="6" id="KW-0812">Transmembrane</keyword>
<evidence type="ECO:0000256" key="3">
    <source>
        <dbReference type="ARBA" id="ARBA00023002"/>
    </source>
</evidence>
<organism evidence="8 9">
    <name type="scientific">Paenibacillus vulneris</name>
    <dbReference type="NCBI Taxonomy" id="1133364"/>
    <lineage>
        <taxon>Bacteria</taxon>
        <taxon>Bacillati</taxon>
        <taxon>Bacillota</taxon>
        <taxon>Bacilli</taxon>
        <taxon>Bacillales</taxon>
        <taxon>Paenibacillaceae</taxon>
        <taxon>Paenibacillus</taxon>
    </lineage>
</organism>
<proteinExistence type="inferred from homology"/>
<gene>
    <name evidence="8" type="ORF">ACFQ4B_14165</name>
</gene>
<dbReference type="Gene3D" id="3.40.30.10">
    <property type="entry name" value="Glutaredoxin"/>
    <property type="match status" value="1"/>
</dbReference>
<keyword evidence="2" id="KW-0732">Signal</keyword>
<name>A0ABW3UMZ7_9BACL</name>
<evidence type="ECO:0000313" key="8">
    <source>
        <dbReference type="EMBL" id="MFD1221266.1"/>
    </source>
</evidence>
<accession>A0ABW3UMZ7</accession>
<protein>
    <submittedName>
        <fullName evidence="8">DsbA family protein</fullName>
    </submittedName>
</protein>
<dbReference type="SUPFAM" id="SSF52833">
    <property type="entry name" value="Thioredoxin-like"/>
    <property type="match status" value="1"/>
</dbReference>
<feature type="domain" description="Thioredoxin-like fold" evidence="7">
    <location>
        <begin position="59"/>
        <end position="231"/>
    </location>
</feature>
<evidence type="ECO:0000259" key="7">
    <source>
        <dbReference type="Pfam" id="PF13462"/>
    </source>
</evidence>
<dbReference type="Pfam" id="PF13462">
    <property type="entry name" value="Thioredoxin_4"/>
    <property type="match status" value="1"/>
</dbReference>
<keyword evidence="4" id="KW-1015">Disulfide bond</keyword>
<keyword evidence="5" id="KW-0676">Redox-active center</keyword>
<sequence length="236" mass="27134">MKQTTKKSVYKEQRKQEKIQEKKRMRMIMWITAICVIAVIAIIIVALPKPAPVQMPYETMPTLGNPDAPVKIVELGDYKCPSCQVFSQKVEPLLKKDFIDTGIASLHFMNYTIISPDADSMTSAMAGQAIFHQNNDAYWKYYDAIYKNQGDEKKIWATTDFITNLARQEKLPIDYDKLKQDIENKTYKKEVDAHNAFARSNQVYSTPTLFINGKKFEDPFDYNKLKAAIEKAQKGE</sequence>
<evidence type="ECO:0000256" key="2">
    <source>
        <dbReference type="ARBA" id="ARBA00022729"/>
    </source>
</evidence>
<keyword evidence="6" id="KW-1133">Transmembrane helix</keyword>
<dbReference type="RefSeq" id="WP_345589940.1">
    <property type="nucleotide sequence ID" value="NZ_BAABJG010000021.1"/>
</dbReference>
<evidence type="ECO:0000256" key="6">
    <source>
        <dbReference type="SAM" id="Phobius"/>
    </source>
</evidence>
<evidence type="ECO:0000313" key="9">
    <source>
        <dbReference type="Proteomes" id="UP001597180"/>
    </source>
</evidence>
<reference evidence="9" key="1">
    <citation type="journal article" date="2019" name="Int. J. Syst. Evol. Microbiol.">
        <title>The Global Catalogue of Microorganisms (GCM) 10K type strain sequencing project: providing services to taxonomists for standard genome sequencing and annotation.</title>
        <authorList>
            <consortium name="The Broad Institute Genomics Platform"/>
            <consortium name="The Broad Institute Genome Sequencing Center for Infectious Disease"/>
            <person name="Wu L."/>
            <person name="Ma J."/>
        </authorList>
    </citation>
    <scope>NUCLEOTIDE SEQUENCE [LARGE SCALE GENOMIC DNA]</scope>
    <source>
        <strain evidence="9">CCUG 53270</strain>
    </source>
</reference>
<comment type="similarity">
    <text evidence="1">Belongs to the thioredoxin family. DsbA subfamily.</text>
</comment>